<gene>
    <name evidence="3" type="ORF">H1R20_g12936</name>
</gene>
<accession>A0A9W8MBY0</accession>
<evidence type="ECO:0000256" key="1">
    <source>
        <dbReference type="SAM" id="Phobius"/>
    </source>
</evidence>
<feature type="transmembrane region" description="Helical" evidence="1">
    <location>
        <begin position="20"/>
        <end position="48"/>
    </location>
</feature>
<dbReference type="AlphaFoldDB" id="A0A9W8MBY0"/>
<dbReference type="InterPro" id="IPR045339">
    <property type="entry name" value="DUF6534"/>
</dbReference>
<evidence type="ECO:0000259" key="2">
    <source>
        <dbReference type="Pfam" id="PF20152"/>
    </source>
</evidence>
<dbReference type="Proteomes" id="UP001140091">
    <property type="component" value="Unassembled WGS sequence"/>
</dbReference>
<keyword evidence="1" id="KW-0472">Membrane</keyword>
<feature type="non-terminal residue" evidence="3">
    <location>
        <position position="1"/>
    </location>
</feature>
<dbReference type="PANTHER" id="PTHR40465:SF1">
    <property type="entry name" value="DUF6534 DOMAIN-CONTAINING PROTEIN"/>
    <property type="match status" value="1"/>
</dbReference>
<protein>
    <recommendedName>
        <fullName evidence="2">DUF6534 domain-containing protein</fullName>
    </recommendedName>
</protein>
<keyword evidence="1" id="KW-1133">Transmembrane helix</keyword>
<feature type="transmembrane region" description="Helical" evidence="1">
    <location>
        <begin position="60"/>
        <end position="78"/>
    </location>
</feature>
<comment type="caution">
    <text evidence="3">The sequence shown here is derived from an EMBL/GenBank/DDBJ whole genome shotgun (WGS) entry which is preliminary data.</text>
</comment>
<reference evidence="3" key="1">
    <citation type="submission" date="2022-06" db="EMBL/GenBank/DDBJ databases">
        <title>Genome Sequence of Candolleomyces eurysporus.</title>
        <authorList>
            <person name="Buettner E."/>
        </authorList>
    </citation>
    <scope>NUCLEOTIDE SEQUENCE</scope>
    <source>
        <strain evidence="3">VTCC 930004</strain>
    </source>
</reference>
<keyword evidence="1" id="KW-0812">Transmembrane</keyword>
<dbReference type="EMBL" id="JANBPK010001242">
    <property type="protein sequence ID" value="KAJ2924157.1"/>
    <property type="molecule type" value="Genomic_DNA"/>
</dbReference>
<organism evidence="3 4">
    <name type="scientific">Candolleomyces eurysporus</name>
    <dbReference type="NCBI Taxonomy" id="2828524"/>
    <lineage>
        <taxon>Eukaryota</taxon>
        <taxon>Fungi</taxon>
        <taxon>Dikarya</taxon>
        <taxon>Basidiomycota</taxon>
        <taxon>Agaricomycotina</taxon>
        <taxon>Agaricomycetes</taxon>
        <taxon>Agaricomycetidae</taxon>
        <taxon>Agaricales</taxon>
        <taxon>Agaricineae</taxon>
        <taxon>Psathyrellaceae</taxon>
        <taxon>Candolleomyces</taxon>
    </lineage>
</organism>
<proteinExistence type="predicted"/>
<evidence type="ECO:0000313" key="4">
    <source>
        <dbReference type="Proteomes" id="UP001140091"/>
    </source>
</evidence>
<sequence length="315" mass="35056">MDFDRNLALGCSPTFDLGPYIGAVLLGTFISLALWGIATMQLIFFFASKHPGDSWRLKSLVVWAWAMDTVLKCVIMTGEYQDIVSGKAMDPTAHVDRLMIVMQSFPSLVAAPVQVFFMYRIWRFANRARWIFIVPLAPCILFHFVMGFVLTTINWIRHDKPDSNLIPRSIMAALTRADMAVGATVDVLLAIGLCTVLWRTYLEVASGVAGLKSGLAMIQRIVVLTINTGIWTALFTTLAIAATIEYPRTMIHIAFCLITSPVYVNMLLANLNARSFIRKGADKVIEFNKSEVSSGRARNCAHSSLVIVTKDKERE</sequence>
<dbReference type="PANTHER" id="PTHR40465">
    <property type="entry name" value="CHROMOSOME 1, WHOLE GENOME SHOTGUN SEQUENCE"/>
    <property type="match status" value="1"/>
</dbReference>
<feature type="transmembrane region" description="Helical" evidence="1">
    <location>
        <begin position="250"/>
        <end position="269"/>
    </location>
</feature>
<keyword evidence="4" id="KW-1185">Reference proteome</keyword>
<dbReference type="OrthoDB" id="2884999at2759"/>
<feature type="transmembrane region" description="Helical" evidence="1">
    <location>
        <begin position="131"/>
        <end position="156"/>
    </location>
</feature>
<feature type="transmembrane region" description="Helical" evidence="1">
    <location>
        <begin position="179"/>
        <end position="201"/>
    </location>
</feature>
<name>A0A9W8MBY0_9AGAR</name>
<feature type="transmembrane region" description="Helical" evidence="1">
    <location>
        <begin position="98"/>
        <end position="119"/>
    </location>
</feature>
<feature type="domain" description="DUF6534" evidence="2">
    <location>
        <begin position="183"/>
        <end position="275"/>
    </location>
</feature>
<dbReference type="Pfam" id="PF20152">
    <property type="entry name" value="DUF6534"/>
    <property type="match status" value="1"/>
</dbReference>
<feature type="transmembrane region" description="Helical" evidence="1">
    <location>
        <begin position="221"/>
        <end position="244"/>
    </location>
</feature>
<evidence type="ECO:0000313" key="3">
    <source>
        <dbReference type="EMBL" id="KAJ2924157.1"/>
    </source>
</evidence>